<feature type="domain" description="G-protein coupled receptors family 1 profile" evidence="6">
    <location>
        <begin position="1324"/>
        <end position="1518"/>
    </location>
</feature>
<keyword evidence="4 5" id="KW-0472">Membrane</keyword>
<feature type="transmembrane region" description="Helical" evidence="5">
    <location>
        <begin position="496"/>
        <end position="516"/>
    </location>
</feature>
<dbReference type="OrthoDB" id="10009391at2759"/>
<feature type="transmembrane region" description="Helical" evidence="5">
    <location>
        <begin position="405"/>
        <end position="431"/>
    </location>
</feature>
<evidence type="ECO:0000256" key="1">
    <source>
        <dbReference type="ARBA" id="ARBA00004370"/>
    </source>
</evidence>
<dbReference type="GO" id="GO:0016020">
    <property type="term" value="C:membrane"/>
    <property type="evidence" value="ECO:0007669"/>
    <property type="project" value="UniProtKB-SubCell"/>
</dbReference>
<feature type="transmembrane region" description="Helical" evidence="5">
    <location>
        <begin position="1369"/>
        <end position="1391"/>
    </location>
</feature>
<protein>
    <recommendedName>
        <fullName evidence="6">G-protein coupled receptors family 1 profile domain-containing protein</fullName>
    </recommendedName>
</protein>
<dbReference type="Proteomes" id="UP000663852">
    <property type="component" value="Unassembled WGS sequence"/>
</dbReference>
<dbReference type="InterPro" id="IPR017452">
    <property type="entry name" value="GPCR_Rhodpsn_7TM"/>
</dbReference>
<feature type="transmembrane region" description="Helical" evidence="5">
    <location>
        <begin position="53"/>
        <end position="71"/>
    </location>
</feature>
<accession>A0A815T7Y4</accession>
<gene>
    <name evidence="7" type="ORF">EDS130_LOCUS42834</name>
</gene>
<name>A0A815T7Y4_ADIRI</name>
<feature type="transmembrane region" description="Helical" evidence="5">
    <location>
        <begin position="1243"/>
        <end position="1273"/>
    </location>
</feature>
<evidence type="ECO:0000313" key="7">
    <source>
        <dbReference type="EMBL" id="CAF1504374.1"/>
    </source>
</evidence>
<dbReference type="Pfam" id="PF00001">
    <property type="entry name" value="7tm_1"/>
    <property type="match status" value="1"/>
</dbReference>
<dbReference type="Gene3D" id="1.20.1070.10">
    <property type="entry name" value="Rhodopsin 7-helix transmembrane proteins"/>
    <property type="match status" value="1"/>
</dbReference>
<sequence>MSTIEQEEEEQQQQQQNDSFFRRLINLFIEYNLFKTESIDRQTIYSQRWSTRVYIFFFLISMSILLIYNILHQTTQLIEVQSPSFGSYLQLEKMYNDIKCPCSQISVAYGSFVKLNPIFHEICFSDFISQSWIELLVDNTTATRYVGDFRSSASLQFQVLKELCDRSKNVFINNIQSFYERKFISSSLSREKLLIIYIESIISTFKDNTATAFQQPILLIRAFMIGNIMASGIETTGIIANYPQNGVPGLTYAATNYRTIGSCTCDNSDVCSVPAGFYGDTLIDTRAVIYYIEGTTNVSFLMKNWFVGCWALGSLLLSSLENSFLSNQTALNLIAKYSKWSSNLTLPTILNLNTSKQMNGSSQTFNTLLENLFLEDLLTKIDYSLYFAQCQPRSCFYSIQQSSSILYIFTSLLALYGGLSVALRFITPYFVTFLIKRFSRKINTTSDHAETELSCWRYLRIFHNHIWHLLVKFNLFPSSTRQELSDIKEQRWTTRIYILCLIIGSMILTIYTLLIVQSKTIQINNPTYETVLYLKSQNEFNSSLQCPCTKINIPYEEFIDLQPFYHQICSSELMSISFRDNLRALIQIYAIGSFRAKPDFRYTYQLFFFMNKLCTLTNKTIFQSLETFKQTQLVTNNLLSMNIFNYQINSIIKQFQSQLANRFLGFFQLFRNITYVNQIFSYLNNAQYTLIGSPLTSVTFSIGGYTDINSSYTCSCANDINCKTNTGLYNPVYFTTPKYLVPGWYKACFPIESLLHSTFECFYDNQDCFTYIINFYNQTWYQPTARLNSSLSSRFTTNTSVNILLSELFIEQWIEIINYSSYFNQCQPQACSYTVLRRKNLLEAITTIIGLIGGLAISISILISFLFINRRLCQLHTANNESISNRINQWLSKLNLFDKSTRINLKEQQQQATYIYIIILLISLSVLILYNSLIRSTKSFTIKNPSFEQYENLIEEYSIDSINCPCTQLSTSYSSFIEYQCSFHPICTSQFISPIYLQELFLIYNSLDRQYAPKHAYTLQGTIFSHFQALLSLCNLAQDAVNDAWNTYFSSSLISDSLIHYNLFDKQINASLGQFKSTLSNNYLNNLQLIRGITQSNAFVSLYSTNWYPIVNNSNPLSTIYMKPQYYNNCNCLTSSTCTQSSIPFLKGYLVGCTPLEALLQSSIACLYDQSCINFLFSYLNLTLPILQPLNLNETHFSLNNTIDSIVQEMFIEKCSSNVSYYQFFTQCQPLSCTVTVIKRNNALFVITALLGLYGGLTTFLKLIIPIFIALLYKLIRKWKRKGIHQEGSVIGSKNHPQVFNAGCETSPSFSGNGVDPLVTYLILCKLRWFIGSSSATIGLYCLCLAAINQYLLTSHNIRHHRWINRKRALLMSICAVIFCMGIVVPNLVFYKHITNSLNKTQCGVTDPFGGKYDTYSGLVAYSIIPIVVLSLFSLLTWRNVRKKLVRATMIEQTLTRLIFAQIIMVLIAAIAFASRRSYALYQMNVVRNALEIAQDTLVNSAFLLVGFIIHSSSFYTYLCSSRIFRENLLFLLCKKPISNQIAPPQQI</sequence>
<evidence type="ECO:0000256" key="3">
    <source>
        <dbReference type="ARBA" id="ARBA00022989"/>
    </source>
</evidence>
<feature type="transmembrane region" description="Helical" evidence="5">
    <location>
        <begin position="912"/>
        <end position="933"/>
    </location>
</feature>
<organism evidence="7 8">
    <name type="scientific">Adineta ricciae</name>
    <name type="common">Rotifer</name>
    <dbReference type="NCBI Taxonomy" id="249248"/>
    <lineage>
        <taxon>Eukaryota</taxon>
        <taxon>Metazoa</taxon>
        <taxon>Spiralia</taxon>
        <taxon>Gnathifera</taxon>
        <taxon>Rotifera</taxon>
        <taxon>Eurotatoria</taxon>
        <taxon>Bdelloidea</taxon>
        <taxon>Adinetida</taxon>
        <taxon>Adinetidae</taxon>
        <taxon>Adineta</taxon>
    </lineage>
</organism>
<evidence type="ECO:0000256" key="2">
    <source>
        <dbReference type="ARBA" id="ARBA00022692"/>
    </source>
</evidence>
<feature type="transmembrane region" description="Helical" evidence="5">
    <location>
        <begin position="1458"/>
        <end position="1479"/>
    </location>
</feature>
<keyword evidence="3 5" id="KW-1133">Transmembrane helix</keyword>
<evidence type="ECO:0000313" key="8">
    <source>
        <dbReference type="Proteomes" id="UP000663852"/>
    </source>
</evidence>
<evidence type="ECO:0000259" key="6">
    <source>
        <dbReference type="PROSITE" id="PS50262"/>
    </source>
</evidence>
<feature type="transmembrane region" description="Helical" evidence="5">
    <location>
        <begin position="1419"/>
        <end position="1438"/>
    </location>
</feature>
<dbReference type="PROSITE" id="PS50262">
    <property type="entry name" value="G_PROTEIN_RECEP_F1_2"/>
    <property type="match status" value="1"/>
</dbReference>
<feature type="transmembrane region" description="Helical" evidence="5">
    <location>
        <begin position="1499"/>
        <end position="1519"/>
    </location>
</feature>
<proteinExistence type="predicted"/>
<comment type="subcellular location">
    <subcellularLocation>
        <location evidence="1">Membrane</location>
    </subcellularLocation>
</comment>
<reference evidence="7" key="1">
    <citation type="submission" date="2021-02" db="EMBL/GenBank/DDBJ databases">
        <authorList>
            <person name="Nowell W R."/>
        </authorList>
    </citation>
    <scope>NUCLEOTIDE SEQUENCE</scope>
</reference>
<comment type="caution">
    <text evidence="7">The sequence shown here is derived from an EMBL/GenBank/DDBJ whole genome shotgun (WGS) entry which is preliminary data.</text>
</comment>
<feature type="transmembrane region" description="Helical" evidence="5">
    <location>
        <begin position="844"/>
        <end position="868"/>
    </location>
</feature>
<dbReference type="EMBL" id="CAJNOJ010000654">
    <property type="protein sequence ID" value="CAF1504374.1"/>
    <property type="molecule type" value="Genomic_DNA"/>
</dbReference>
<keyword evidence="2 5" id="KW-0812">Transmembrane</keyword>
<evidence type="ECO:0000256" key="5">
    <source>
        <dbReference type="SAM" id="Phobius"/>
    </source>
</evidence>
<dbReference type="SUPFAM" id="SSF81321">
    <property type="entry name" value="Family A G protein-coupled receptor-like"/>
    <property type="match status" value="1"/>
</dbReference>
<evidence type="ECO:0000256" key="4">
    <source>
        <dbReference type="ARBA" id="ARBA00023136"/>
    </source>
</evidence>
<dbReference type="InterPro" id="IPR000276">
    <property type="entry name" value="GPCR_Rhodpsn"/>
</dbReference>
<dbReference type="GO" id="GO:0004930">
    <property type="term" value="F:G protein-coupled receptor activity"/>
    <property type="evidence" value="ECO:0007669"/>
    <property type="project" value="InterPro"/>
</dbReference>